<name>A0AAN8PY91_PATCE</name>
<dbReference type="GO" id="GO:0060090">
    <property type="term" value="F:molecular adaptor activity"/>
    <property type="evidence" value="ECO:0007669"/>
    <property type="project" value="TreeGrafter"/>
</dbReference>
<organism evidence="2 3">
    <name type="scientific">Patella caerulea</name>
    <name type="common">Rayed Mediterranean limpet</name>
    <dbReference type="NCBI Taxonomy" id="87958"/>
    <lineage>
        <taxon>Eukaryota</taxon>
        <taxon>Metazoa</taxon>
        <taxon>Spiralia</taxon>
        <taxon>Lophotrochozoa</taxon>
        <taxon>Mollusca</taxon>
        <taxon>Gastropoda</taxon>
        <taxon>Patellogastropoda</taxon>
        <taxon>Patelloidea</taxon>
        <taxon>Patellidae</taxon>
        <taxon>Patella</taxon>
    </lineage>
</organism>
<dbReference type="PANTHER" id="PTHR28586:SF1">
    <property type="entry name" value="PROTEIN PAXX"/>
    <property type="match status" value="1"/>
</dbReference>
<dbReference type="InterPro" id="IPR027873">
    <property type="entry name" value="PAXX"/>
</dbReference>
<dbReference type="GO" id="GO:0070419">
    <property type="term" value="C:nonhomologous end joining complex"/>
    <property type="evidence" value="ECO:0007669"/>
    <property type="project" value="TreeGrafter"/>
</dbReference>
<dbReference type="CDD" id="cd22286">
    <property type="entry name" value="HD_PAXX_N"/>
    <property type="match status" value="1"/>
</dbReference>
<protein>
    <submittedName>
        <fullName evidence="2">Uncharacterized protein</fullName>
    </submittedName>
</protein>
<sequence>MFKDVIIDNKIDDIYQIVISGDEKYLSFTYFDSPSKSWTLCVTNGIDVWRLVMAEEDFNTHRELANISTEEAFCLKIRHGFVSGDLSIVLMGTRLKLSIGKGDTGINFDLFEAKAVDKKTDLKTVLFQLAETSIKMETKLKIANQTIDKLQSESSKKGPSGFLDSGTGSKRGANASKAKPKKVGMSVVNPNSKKRKVATGVVFE</sequence>
<dbReference type="GO" id="GO:0005634">
    <property type="term" value="C:nucleus"/>
    <property type="evidence" value="ECO:0007669"/>
    <property type="project" value="TreeGrafter"/>
</dbReference>
<evidence type="ECO:0000313" key="2">
    <source>
        <dbReference type="EMBL" id="KAK6181511.1"/>
    </source>
</evidence>
<reference evidence="2 3" key="1">
    <citation type="submission" date="2024-01" db="EMBL/GenBank/DDBJ databases">
        <title>The genome of the rayed Mediterranean limpet Patella caerulea (Linnaeus, 1758).</title>
        <authorList>
            <person name="Anh-Thu Weber A."/>
            <person name="Halstead-Nussloch G."/>
        </authorList>
    </citation>
    <scope>NUCLEOTIDE SEQUENCE [LARGE SCALE GENOMIC DNA]</scope>
    <source>
        <strain evidence="2">AATW-2023a</strain>
        <tissue evidence="2">Whole specimen</tissue>
    </source>
</reference>
<evidence type="ECO:0000313" key="3">
    <source>
        <dbReference type="Proteomes" id="UP001347796"/>
    </source>
</evidence>
<dbReference type="Pfam" id="PF15384">
    <property type="entry name" value="PAXX"/>
    <property type="match status" value="1"/>
</dbReference>
<dbReference type="Proteomes" id="UP001347796">
    <property type="component" value="Unassembled WGS sequence"/>
</dbReference>
<accession>A0AAN8PY91</accession>
<dbReference type="AlphaFoldDB" id="A0AAN8PY91"/>
<comment type="caution">
    <text evidence="2">The sequence shown here is derived from an EMBL/GenBank/DDBJ whole genome shotgun (WGS) entry which is preliminary data.</text>
</comment>
<dbReference type="GO" id="GO:0006303">
    <property type="term" value="P:double-strand break repair via nonhomologous end joining"/>
    <property type="evidence" value="ECO:0007669"/>
    <property type="project" value="InterPro"/>
</dbReference>
<keyword evidence="3" id="KW-1185">Reference proteome</keyword>
<dbReference type="GO" id="GO:0035861">
    <property type="term" value="C:site of double-strand break"/>
    <property type="evidence" value="ECO:0007669"/>
    <property type="project" value="TreeGrafter"/>
</dbReference>
<evidence type="ECO:0000256" key="1">
    <source>
        <dbReference type="SAM" id="MobiDB-lite"/>
    </source>
</evidence>
<dbReference type="PANTHER" id="PTHR28586">
    <property type="entry name" value="PROTEIN PAXX"/>
    <property type="match status" value="1"/>
</dbReference>
<dbReference type="EMBL" id="JAZGQO010000007">
    <property type="protein sequence ID" value="KAK6181511.1"/>
    <property type="molecule type" value="Genomic_DNA"/>
</dbReference>
<feature type="region of interest" description="Disordered" evidence="1">
    <location>
        <begin position="150"/>
        <end position="204"/>
    </location>
</feature>
<gene>
    <name evidence="2" type="ORF">SNE40_009348</name>
</gene>
<proteinExistence type="predicted"/>
<dbReference type="InterPro" id="IPR054134">
    <property type="entry name" value="PAXX_N"/>
</dbReference>